<evidence type="ECO:0000313" key="2">
    <source>
        <dbReference type="EMBL" id="CAK9041698.1"/>
    </source>
</evidence>
<dbReference type="EMBL" id="CAXAMN010013669">
    <property type="protein sequence ID" value="CAK9041428.1"/>
    <property type="molecule type" value="Genomic_DNA"/>
</dbReference>
<organism evidence="1 3">
    <name type="scientific">Durusdinium trenchii</name>
    <dbReference type="NCBI Taxonomy" id="1381693"/>
    <lineage>
        <taxon>Eukaryota</taxon>
        <taxon>Sar</taxon>
        <taxon>Alveolata</taxon>
        <taxon>Dinophyceae</taxon>
        <taxon>Suessiales</taxon>
        <taxon>Symbiodiniaceae</taxon>
        <taxon>Durusdinium</taxon>
    </lineage>
</organism>
<name>A0ABP0LQF3_9DINO</name>
<dbReference type="Proteomes" id="UP001642484">
    <property type="component" value="Unassembled WGS sequence"/>
</dbReference>
<keyword evidence="3" id="KW-1185">Reference proteome</keyword>
<accession>A0ABP0LQF3</accession>
<comment type="caution">
    <text evidence="1">The sequence shown here is derived from an EMBL/GenBank/DDBJ whole genome shotgun (WGS) entry which is preliminary data.</text>
</comment>
<gene>
    <name evidence="1" type="ORF">CCMP2556_LOCUS22204</name>
    <name evidence="2" type="ORF">CCMP2556_LOCUS22313</name>
</gene>
<proteinExistence type="predicted"/>
<evidence type="ECO:0000313" key="3">
    <source>
        <dbReference type="Proteomes" id="UP001642484"/>
    </source>
</evidence>
<sequence length="170" mass="18756">MPLDLCKTPWNAQKICEEATMKEINAELRRAINRGDPVPRECKLQTPGEQVELMGMRNHECLNGRPGEVLSRVADEHGFLMVRVQMPEGPKNMKVQPRCLKPIRHPKDGRTRGARLTGFIVDPEVQSVLSSRPATASAVQSVLRTQTPLVADSVLSKASPLAPLSETNAE</sequence>
<dbReference type="EMBL" id="CAXAMN010013780">
    <property type="protein sequence ID" value="CAK9041698.1"/>
    <property type="molecule type" value="Genomic_DNA"/>
</dbReference>
<reference evidence="1 3" key="1">
    <citation type="submission" date="2024-02" db="EMBL/GenBank/DDBJ databases">
        <authorList>
            <person name="Chen Y."/>
            <person name="Shah S."/>
            <person name="Dougan E. K."/>
            <person name="Thang M."/>
            <person name="Chan C."/>
        </authorList>
    </citation>
    <scope>NUCLEOTIDE SEQUENCE [LARGE SCALE GENOMIC DNA]</scope>
</reference>
<protein>
    <submittedName>
        <fullName evidence="1">Uncharacterized protein</fullName>
    </submittedName>
</protein>
<evidence type="ECO:0000313" key="1">
    <source>
        <dbReference type="EMBL" id="CAK9041428.1"/>
    </source>
</evidence>